<dbReference type="AlphaFoldDB" id="A0A2P6NQ83"/>
<organism evidence="1 2">
    <name type="scientific">Planoprotostelium fungivorum</name>
    <dbReference type="NCBI Taxonomy" id="1890364"/>
    <lineage>
        <taxon>Eukaryota</taxon>
        <taxon>Amoebozoa</taxon>
        <taxon>Evosea</taxon>
        <taxon>Variosea</taxon>
        <taxon>Cavosteliida</taxon>
        <taxon>Cavosteliaceae</taxon>
        <taxon>Planoprotostelium</taxon>
    </lineage>
</organism>
<protein>
    <submittedName>
        <fullName evidence="1">Uncharacterized protein</fullName>
    </submittedName>
</protein>
<dbReference type="EMBL" id="MDYQ01000035">
    <property type="protein sequence ID" value="PRP86117.1"/>
    <property type="molecule type" value="Genomic_DNA"/>
</dbReference>
<evidence type="ECO:0000313" key="1">
    <source>
        <dbReference type="EMBL" id="PRP86117.1"/>
    </source>
</evidence>
<dbReference type="InParanoid" id="A0A2P6NQ83"/>
<comment type="caution">
    <text evidence="1">The sequence shown here is derived from an EMBL/GenBank/DDBJ whole genome shotgun (WGS) entry which is preliminary data.</text>
</comment>
<proteinExistence type="predicted"/>
<accession>A0A2P6NQ83</accession>
<dbReference type="Proteomes" id="UP000241769">
    <property type="component" value="Unassembled WGS sequence"/>
</dbReference>
<name>A0A2P6NQ83_9EUKA</name>
<keyword evidence="2" id="KW-1185">Reference proteome</keyword>
<evidence type="ECO:0000313" key="2">
    <source>
        <dbReference type="Proteomes" id="UP000241769"/>
    </source>
</evidence>
<gene>
    <name evidence="1" type="ORF">PROFUN_03104</name>
</gene>
<reference evidence="1 2" key="1">
    <citation type="journal article" date="2018" name="Genome Biol. Evol.">
        <title>Multiple Roots of Fruiting Body Formation in Amoebozoa.</title>
        <authorList>
            <person name="Hillmann F."/>
            <person name="Forbes G."/>
            <person name="Novohradska S."/>
            <person name="Ferling I."/>
            <person name="Riege K."/>
            <person name="Groth M."/>
            <person name="Westermann M."/>
            <person name="Marz M."/>
            <person name="Spaller T."/>
            <person name="Winckler T."/>
            <person name="Schaap P."/>
            <person name="Glockner G."/>
        </authorList>
    </citation>
    <scope>NUCLEOTIDE SEQUENCE [LARGE SCALE GENOMIC DNA]</scope>
    <source>
        <strain evidence="1 2">Jena</strain>
    </source>
</reference>
<sequence length="125" mass="14020">MRKNGFRGDDLPCVSFLCSDLFIEREKTLEVAMAKGIKERKKSPDCQAVVKAFGWLESCFSPSQPERPSPPSDWTTAPLYLEICNLILGHSLDFRTWSACASSNTRTITFPAVFSLFNFSASFII</sequence>